<comment type="caution">
    <text evidence="1">The sequence shown here is derived from an EMBL/GenBank/DDBJ whole genome shotgun (WGS) entry which is preliminary data.</text>
</comment>
<dbReference type="GO" id="GO:0010190">
    <property type="term" value="P:cytochrome b6f complex assembly"/>
    <property type="evidence" value="ECO:0007669"/>
    <property type="project" value="InterPro"/>
</dbReference>
<name>A0AAW1PN45_9CHLO</name>
<protein>
    <submittedName>
        <fullName evidence="1">Uncharacterized protein</fullName>
    </submittedName>
</protein>
<dbReference type="InterPro" id="IPR021325">
    <property type="entry name" value="CCB2/CCB4"/>
</dbReference>
<sequence>MSLLTPGRRPAASGVKAEARTGRAADNELDIAVFRFTLGIPGFDDALVPRVVGLLGAVLLLLNNVFGPVPSGAQARAEALGALLAAMCMATPAVERRLKELQPGRGRTAANSKSAGANNIFAISQGVNEQLKQELAWASYALLRNTNTSGLLIYHAGTLLMARGAMGPAAASDASSSQAGPSLAALAMEVQRATEQSADIAAVLEGRASSFYLPDQGSLIKGGAAQWHFVPRAAQSLLVQRMEPGSASWGRQSAGLLLLMAERPRAWSARERAWAAAIARKLSLQVQETGPMLPA</sequence>
<proteinExistence type="predicted"/>
<dbReference type="EMBL" id="JALJOR010000010">
    <property type="protein sequence ID" value="KAK9809926.1"/>
    <property type="molecule type" value="Genomic_DNA"/>
</dbReference>
<organism evidence="1 2">
    <name type="scientific">[Myrmecia] bisecta</name>
    <dbReference type="NCBI Taxonomy" id="41462"/>
    <lineage>
        <taxon>Eukaryota</taxon>
        <taxon>Viridiplantae</taxon>
        <taxon>Chlorophyta</taxon>
        <taxon>core chlorophytes</taxon>
        <taxon>Trebouxiophyceae</taxon>
        <taxon>Trebouxiales</taxon>
        <taxon>Trebouxiaceae</taxon>
        <taxon>Myrmecia</taxon>
    </lineage>
</organism>
<gene>
    <name evidence="1" type="ORF">WJX72_001835</name>
</gene>
<dbReference type="InterPro" id="IPR044970">
    <property type="entry name" value="CCB2"/>
</dbReference>
<dbReference type="PANTHER" id="PTHR36403">
    <property type="entry name" value="PROTEIN COFACTOR ASSEMBLY OF COMPLEX C SUBUNIT B CCB2, CHLOROPLASTIC"/>
    <property type="match status" value="1"/>
</dbReference>
<evidence type="ECO:0000313" key="1">
    <source>
        <dbReference type="EMBL" id="KAK9809926.1"/>
    </source>
</evidence>
<dbReference type="AlphaFoldDB" id="A0AAW1PN45"/>
<keyword evidence="2" id="KW-1185">Reference proteome</keyword>
<dbReference type="Pfam" id="PF11152">
    <property type="entry name" value="CCB2_CCB4"/>
    <property type="match status" value="1"/>
</dbReference>
<reference evidence="1 2" key="1">
    <citation type="journal article" date="2024" name="Nat. Commun.">
        <title>Phylogenomics reveals the evolutionary origins of lichenization in chlorophyte algae.</title>
        <authorList>
            <person name="Puginier C."/>
            <person name="Libourel C."/>
            <person name="Otte J."/>
            <person name="Skaloud P."/>
            <person name="Haon M."/>
            <person name="Grisel S."/>
            <person name="Petersen M."/>
            <person name="Berrin J.G."/>
            <person name="Delaux P.M."/>
            <person name="Dal Grande F."/>
            <person name="Keller J."/>
        </authorList>
    </citation>
    <scope>NUCLEOTIDE SEQUENCE [LARGE SCALE GENOMIC DNA]</scope>
    <source>
        <strain evidence="1 2">SAG 2043</strain>
    </source>
</reference>
<accession>A0AAW1PN45</accession>
<dbReference type="PANTHER" id="PTHR36403:SF1">
    <property type="entry name" value="PROTEIN COFACTOR ASSEMBLY OF COMPLEX C SUBUNIT B CCB2, CHLOROPLASTIC"/>
    <property type="match status" value="1"/>
</dbReference>
<dbReference type="Proteomes" id="UP001489004">
    <property type="component" value="Unassembled WGS sequence"/>
</dbReference>
<evidence type="ECO:0000313" key="2">
    <source>
        <dbReference type="Proteomes" id="UP001489004"/>
    </source>
</evidence>